<reference evidence="2 3" key="1">
    <citation type="submission" date="2010-04" db="EMBL/GenBank/DDBJ databases">
        <authorList>
            <person name="Muzny D."/>
            <person name="Qin X."/>
            <person name="Deng J."/>
            <person name="Jiang H."/>
            <person name="Liu Y."/>
            <person name="Qu J."/>
            <person name="Song X.-Z."/>
            <person name="Zhang L."/>
            <person name="Thornton R."/>
            <person name="Coyle M."/>
            <person name="Francisco L."/>
            <person name="Jackson L."/>
            <person name="Javaid M."/>
            <person name="Korchina V."/>
            <person name="Kovar C."/>
            <person name="Mata R."/>
            <person name="Mathew T."/>
            <person name="Ngo R."/>
            <person name="Nguyen L."/>
            <person name="Nguyen N."/>
            <person name="Okwuonu G."/>
            <person name="Ongeri F."/>
            <person name="Pham C."/>
            <person name="Simmons D."/>
            <person name="Wilczek-Boney K."/>
            <person name="Hale W."/>
            <person name="Jakkamsetti A."/>
            <person name="Pham P."/>
            <person name="Ruth R."/>
            <person name="San Lucas F."/>
            <person name="Warren J."/>
            <person name="Zhang J."/>
            <person name="Zhao Z."/>
            <person name="Zhou C."/>
            <person name="Zhu D."/>
            <person name="Lee S."/>
            <person name="Bess C."/>
            <person name="Blankenburg K."/>
            <person name="Forbes L."/>
            <person name="Fu Q."/>
            <person name="Gubbala S."/>
            <person name="Hirani K."/>
            <person name="Jayaseelan J.C."/>
            <person name="Lara F."/>
            <person name="Munidasa M."/>
            <person name="Palculict T."/>
            <person name="Patil S."/>
            <person name="Pu L.-L."/>
            <person name="Saada N."/>
            <person name="Tang L."/>
            <person name="Weissenberger G."/>
            <person name="Zhu Y."/>
            <person name="Hemphill L."/>
            <person name="Shang Y."/>
            <person name="Youmans B."/>
            <person name="Ayvaz T."/>
            <person name="Ross M."/>
            <person name="Santibanez J."/>
            <person name="Aqrawi P."/>
            <person name="Gross S."/>
            <person name="Joshi V."/>
            <person name="Fowler G."/>
            <person name="Nazareth L."/>
            <person name="Reid J."/>
            <person name="Worley K."/>
            <person name="Petrosino J."/>
            <person name="Highlander S."/>
            <person name="Gibbs R."/>
        </authorList>
    </citation>
    <scope>NUCLEOTIDE SEQUENCE [LARGE SCALE GENOMIC DNA]</scope>
    <source>
        <strain evidence="2 3">ATCC BAA-614</strain>
    </source>
</reference>
<keyword evidence="1" id="KW-0812">Transmembrane</keyword>
<dbReference type="Proteomes" id="UP000003653">
    <property type="component" value="Unassembled WGS sequence"/>
</dbReference>
<dbReference type="AlphaFoldDB" id="D5P8F3"/>
<evidence type="ECO:0000256" key="1">
    <source>
        <dbReference type="SAM" id="Phobius"/>
    </source>
</evidence>
<dbReference type="RefSeq" id="WP_007166501.1">
    <property type="nucleotide sequence ID" value="NZ_GG770553.1"/>
</dbReference>
<evidence type="ECO:0000313" key="2">
    <source>
        <dbReference type="EMBL" id="EFG77659.1"/>
    </source>
</evidence>
<feature type="transmembrane region" description="Helical" evidence="1">
    <location>
        <begin position="573"/>
        <end position="594"/>
    </location>
</feature>
<accession>D5P8F3</accession>
<proteinExistence type="predicted"/>
<name>D5P8F3_9MYCO</name>
<dbReference type="eggNOG" id="ENOG5031Q91">
    <property type="taxonomic scope" value="Bacteria"/>
</dbReference>
<dbReference type="HOGENOM" id="CLU_012308_0_0_11"/>
<keyword evidence="1" id="KW-0472">Membrane</keyword>
<comment type="caution">
    <text evidence="2">The sequence shown here is derived from an EMBL/GenBank/DDBJ whole genome shotgun (WGS) entry which is preliminary data.</text>
</comment>
<protein>
    <submittedName>
        <fullName evidence="2">Uncharacterized protein</fullName>
    </submittedName>
</protein>
<gene>
    <name evidence="2" type="ORF">HMPREF0591_2468</name>
</gene>
<evidence type="ECO:0000313" key="3">
    <source>
        <dbReference type="Proteomes" id="UP000003653"/>
    </source>
</evidence>
<keyword evidence="1" id="KW-1133">Transmembrane helix</keyword>
<organism evidence="2 3">
    <name type="scientific">Mycobacterium parascrofulaceum ATCC BAA-614</name>
    <dbReference type="NCBI Taxonomy" id="525368"/>
    <lineage>
        <taxon>Bacteria</taxon>
        <taxon>Bacillati</taxon>
        <taxon>Actinomycetota</taxon>
        <taxon>Actinomycetes</taxon>
        <taxon>Mycobacteriales</taxon>
        <taxon>Mycobacteriaceae</taxon>
        <taxon>Mycobacterium</taxon>
        <taxon>Mycobacterium simiae complex</taxon>
    </lineage>
</organism>
<dbReference type="EMBL" id="ADNV01000208">
    <property type="protein sequence ID" value="EFG77659.1"/>
    <property type="molecule type" value="Genomic_DNA"/>
</dbReference>
<keyword evidence="3" id="KW-1185">Reference proteome</keyword>
<sequence>MTPADRAPGQSALTVLLAARGDADEVVALLADYAAVGLVAPFVWVYASNVDGSSVPATLVRDGRSSAVVLQQFLTAERFDRLRLAVLVPADAPADQRVPCAAEQTLEQMVRGCAVGAPVTLLRLLFCRGAPARHSNGRYAPELVLEGWHNLLVAPEDSAGPGLGSVALDRLADPVDVARHVAPVVASVAGLWTGIKRVPFDDIAILPGQTLRAVRAFYRQLDATGVEDQLRRQLFDAAGRLPLPRSAQGPVVYVQDVALANQTVARSVWRKHRDVLRGGRIEIGGHEQQAISPWAACKIFFSFLWAALRNAPSVWLGGMLSSVSSVLATTVQHAVFGRSDSAYAVVAGGAVTSWQDIERGAEQLSTLLGEHSEARHMVQTDLTPLWVDYVNGALTLADGGRRSAGIEPVRVGIGIGVVHDSGDVVPSAADAFAAIHPSLAAVIGARGVQGGDILGAADVKNRLERTFGDAAAGLEARHAFARLTEWEEAHAKSYATQCASILTEFLGRARGEVADLVQRIRQAAEDDGVEQRLRRRERVIATITRTAGWAVFFALIALLVVAGFGWVGWDFSLVVGAVLVGVYVLAALLLFVLGQRHLFAELNRRQNQMTDLEAMHFNLRAALQDVSRLSSAYGQLMAWNRVLGEVLRAPFGPIAPARPTDAQVVDGLPRSVQIGVAATADGAAESAANSLQQRLYSVGWLSRPWEQMLDSMGRQSGDDAATLFRMPGAGSGSVLDEWSAEVASGAVRPPGADALWKQVQGIFDDPASGVADTLTDGVVVPATGERIPLARFSGVLEKRSAPAPFDARLFTDAAATAGRSMVAVDDTVVDRHGLSYQAVVTQAGDGLPTYDFSMFSPELAAASCEEEPPPESGSLVF</sequence>
<feature type="transmembrane region" description="Helical" evidence="1">
    <location>
        <begin position="542"/>
        <end position="567"/>
    </location>
</feature>